<sequence>MAHDEPGSPSDTAPDVDELLGDLPYVVVWRARP</sequence>
<dbReference type="AlphaFoldDB" id="A0A4D6GUM6"/>
<reference evidence="1 2" key="1">
    <citation type="journal article" date="2019" name="Microbiol. Resour. Announc.">
        <title>The Genome Sequence of the Halobacterium salinarum Type Strain Is Closely Related to That of Laboratory Strains NRC-1 and R1.</title>
        <authorList>
            <person name="Pfeiffer F."/>
            <person name="Marchfelder A."/>
            <person name="Habermann B."/>
            <person name="Dyall-Smith M.L."/>
        </authorList>
    </citation>
    <scope>NUCLEOTIDE SEQUENCE [LARGE SCALE GENOMIC DNA]</scope>
    <source>
        <strain evidence="2">ATCC 33171 / DSM 3754 / JCM 8978 / NBRC 102687 / NCIMB 764 / 91-R6</strain>
    </source>
</reference>
<evidence type="ECO:0000313" key="1">
    <source>
        <dbReference type="EMBL" id="QCC45580.1"/>
    </source>
</evidence>
<dbReference type="EMBL" id="CP038631">
    <property type="protein sequence ID" value="QCC45580.1"/>
    <property type="molecule type" value="Genomic_DNA"/>
</dbReference>
<evidence type="ECO:0000313" key="2">
    <source>
        <dbReference type="Proteomes" id="UP000296216"/>
    </source>
</evidence>
<proteinExistence type="predicted"/>
<organism evidence="1 2">
    <name type="scientific">Halobacterium salinarum (strain ATCC 33171 / DSM 3754 / JCM 8978 / NBRC 102687 / NCIMB 764 / 91-R6)</name>
    <dbReference type="NCBI Taxonomy" id="2597657"/>
    <lineage>
        <taxon>Archaea</taxon>
        <taxon>Methanobacteriati</taxon>
        <taxon>Methanobacteriota</taxon>
        <taxon>Stenosarchaea group</taxon>
        <taxon>Halobacteria</taxon>
        <taxon>Halobacteriales</taxon>
        <taxon>Halobacteriaceae</taxon>
        <taxon>Halobacterium</taxon>
    </lineage>
</organism>
<name>A0A4D6GUM6_HALS9</name>
<dbReference type="Proteomes" id="UP000296216">
    <property type="component" value="Chromosome"/>
</dbReference>
<gene>
    <name evidence="1" type="ORF">HBSAL_09680</name>
</gene>
<protein>
    <submittedName>
        <fullName evidence="1">Uncharacterized protein</fullName>
    </submittedName>
</protein>
<accession>A0A4D6GUM6</accession>